<evidence type="ECO:0000313" key="2">
    <source>
        <dbReference type="EMBL" id="WDM70636.1"/>
    </source>
</evidence>
<keyword evidence="3" id="KW-1185">Reference proteome</keyword>
<feature type="region of interest" description="Disordered" evidence="1">
    <location>
        <begin position="254"/>
        <end position="274"/>
    </location>
</feature>
<dbReference type="Proteomes" id="UP001214201">
    <property type="component" value="Chromosome"/>
</dbReference>
<name>A0ABY7Y9X7_9XANT</name>
<dbReference type="EMBL" id="CP082214">
    <property type="protein sequence ID" value="WDM70636.1"/>
    <property type="molecule type" value="Genomic_DNA"/>
</dbReference>
<accession>A0ABY7Y9X7</accession>
<dbReference type="InterPro" id="IPR046732">
    <property type="entry name" value="DUF6624"/>
</dbReference>
<evidence type="ECO:0008006" key="4">
    <source>
        <dbReference type="Google" id="ProtNLM"/>
    </source>
</evidence>
<evidence type="ECO:0000256" key="1">
    <source>
        <dbReference type="SAM" id="MobiDB-lite"/>
    </source>
</evidence>
<organism evidence="2 3">
    <name type="scientific">Xanthomonas cucurbitae</name>
    <dbReference type="NCBI Taxonomy" id="56453"/>
    <lineage>
        <taxon>Bacteria</taxon>
        <taxon>Pseudomonadati</taxon>
        <taxon>Pseudomonadota</taxon>
        <taxon>Gammaproteobacteria</taxon>
        <taxon>Lysobacterales</taxon>
        <taxon>Lysobacteraceae</taxon>
        <taxon>Xanthomonas</taxon>
    </lineage>
</organism>
<sequence>MRLVSVPLCIGVAMGMAGRLHAGDAPDIFAALDAYDAGDYARCAEVMDALQHASSELPKNGELLRAECLAAAGKTDQALQYLDVQIPRGRIAVDDLRSKDRPGLNRLRKMDRWPALLAKAERVNAQQQATLNLQLRQELLARVEKDQQVRKAAIAAGGKPADWASVAPVDADNTAWLKQVVATQGWPGRRLVGEDGANAAWILVQHADADPAFQAQVLALMEAALAKQEVAPDDVALLTDRVLLAQGKPQRYGTQFKSDADGRMSLQPTEDEAGLDERRRHMGLPPMDQYKKCCRNFTKSLRADRRIALAVSSAAIACEWVRHAGPDCWRCHHGASL</sequence>
<dbReference type="Pfam" id="PF20329">
    <property type="entry name" value="DUF6624"/>
    <property type="match status" value="1"/>
</dbReference>
<evidence type="ECO:0000313" key="3">
    <source>
        <dbReference type="Proteomes" id="UP001214201"/>
    </source>
</evidence>
<reference evidence="2 3" key="1">
    <citation type="submission" date="2021-08" db="EMBL/GenBank/DDBJ databases">
        <title>Genome sequences of Xanthomonas cucurbitae isolates from 5 Midwestern US states.</title>
        <authorList>
            <person name="Hind S.R."/>
        </authorList>
    </citation>
    <scope>NUCLEOTIDE SEQUENCE [LARGE SCALE GENOMIC DNA]</scope>
    <source>
        <strain evidence="2 3">OH_261</strain>
    </source>
</reference>
<proteinExistence type="predicted"/>
<protein>
    <recommendedName>
        <fullName evidence="4">Tetratricopeptide repeat protein</fullName>
    </recommendedName>
</protein>
<gene>
    <name evidence="2" type="ORF">K6978_14700</name>
</gene>